<comment type="caution">
    <text evidence="2">The sequence shown here is derived from an EMBL/GenBank/DDBJ whole genome shotgun (WGS) entry which is preliminary data.</text>
</comment>
<dbReference type="EMBL" id="BMKB01000004">
    <property type="protein sequence ID" value="GGA54159.1"/>
    <property type="molecule type" value="Genomic_DNA"/>
</dbReference>
<organism evidence="2 3">
    <name type="scientific">Pelagibacterium lentulum</name>
    <dbReference type="NCBI Taxonomy" id="2029865"/>
    <lineage>
        <taxon>Bacteria</taxon>
        <taxon>Pseudomonadati</taxon>
        <taxon>Pseudomonadota</taxon>
        <taxon>Alphaproteobacteria</taxon>
        <taxon>Hyphomicrobiales</taxon>
        <taxon>Devosiaceae</taxon>
        <taxon>Pelagibacterium</taxon>
    </lineage>
</organism>
<evidence type="ECO:0000256" key="1">
    <source>
        <dbReference type="SAM" id="MobiDB-lite"/>
    </source>
</evidence>
<dbReference type="RefSeq" id="WP_127072020.1">
    <property type="nucleotide sequence ID" value="NZ_BMKB01000004.1"/>
</dbReference>
<sequence length="414" mass="45387">MQKGQSPQDQQAAAGKANVRPTRAGNPVSEAAFLAAIESVLVSGPIYYEFPGAIERDVAASIWSWIERDVAEEASQRLREAIASGSEPVAAFDLVITEILDNLKAILDAEQDDIELERRNTIQMGGDEHRAKLALVIMAMRRRPLLQQAAAFGTSIGKLQDEAIVATALQNITITNPITRALWMQAMVGHISNPSRVMAAAVKLVGGKSDSLVSSSEYAPLVQAMLSHAQSQISLLAAQPGVFNDLDLACRAVDRYHRLMRAINNIVEIERKSEWGMTIAGLIGRISERLERPIREVSPSVTQSLRRPRDGADRVDPDEVLAALNGLYLLTVVRRCRDSLAVNALLDQAWTETGQALEVLVTRALDTFRANPVDSVLRERLEAGIKMAEIRFNPEYADILRKARDGAEKRIAQG</sequence>
<gene>
    <name evidence="2" type="ORF">GCM10011499_25390</name>
</gene>
<evidence type="ECO:0000313" key="2">
    <source>
        <dbReference type="EMBL" id="GGA54159.1"/>
    </source>
</evidence>
<reference evidence="2 3" key="1">
    <citation type="journal article" date="2014" name="Int. J. Syst. Evol. Microbiol.">
        <title>Complete genome sequence of Corynebacterium casei LMG S-19264T (=DSM 44701T), isolated from a smear-ripened cheese.</title>
        <authorList>
            <consortium name="US DOE Joint Genome Institute (JGI-PGF)"/>
            <person name="Walter F."/>
            <person name="Albersmeier A."/>
            <person name="Kalinowski J."/>
            <person name="Ruckert C."/>
        </authorList>
    </citation>
    <scope>NUCLEOTIDE SEQUENCE [LARGE SCALE GENOMIC DNA]</scope>
    <source>
        <strain evidence="2 3">CGMCC 1.15896</strain>
    </source>
</reference>
<keyword evidence="3" id="KW-1185">Reference proteome</keyword>
<dbReference type="OrthoDB" id="7941864at2"/>
<proteinExistence type="predicted"/>
<protein>
    <submittedName>
        <fullName evidence="2">Uncharacterized protein</fullName>
    </submittedName>
</protein>
<accession>A0A916VYW7</accession>
<dbReference type="Proteomes" id="UP000596977">
    <property type="component" value="Unassembled WGS sequence"/>
</dbReference>
<name>A0A916VYW7_9HYPH</name>
<feature type="region of interest" description="Disordered" evidence="1">
    <location>
        <begin position="1"/>
        <end position="22"/>
    </location>
</feature>
<dbReference type="AlphaFoldDB" id="A0A916VYW7"/>
<evidence type="ECO:0000313" key="3">
    <source>
        <dbReference type="Proteomes" id="UP000596977"/>
    </source>
</evidence>
<feature type="compositionally biased region" description="Polar residues" evidence="1">
    <location>
        <begin position="1"/>
        <end position="11"/>
    </location>
</feature>